<dbReference type="Pfam" id="PF00881">
    <property type="entry name" value="Nitroreductase"/>
    <property type="match status" value="1"/>
</dbReference>
<sequence length="182" mass="19201">MDLLEAIAKRKSVRAYLKEQISDEVLAKIIDAGQCPPNAGAYQISVLQNPALLKKLNDLAADAMRNSGNEFLMSRVAIPGYQPLYAAPTAILLSAPAGNPYSAANTALAAENMILAATALDLGSCYLITPTLAFAGDKTGELAKEAGIPEGYTVFCAVILGHAAENDFSAPREKRGTVNYVK</sequence>
<dbReference type="InterPro" id="IPR029479">
    <property type="entry name" value="Nitroreductase"/>
</dbReference>
<comment type="similarity">
    <text evidence="2">Belongs to the nitroreductase family.</text>
</comment>
<evidence type="ECO:0000256" key="2">
    <source>
        <dbReference type="ARBA" id="ARBA00007118"/>
    </source>
</evidence>
<keyword evidence="8" id="KW-1185">Reference proteome</keyword>
<keyword evidence="3" id="KW-0285">Flavoprotein</keyword>
<reference evidence="7 8" key="1">
    <citation type="submission" date="2016-10" db="EMBL/GenBank/DDBJ databases">
        <title>Complete Genome Sequence of Peptococcaceae strain DCMF.</title>
        <authorList>
            <person name="Edwards R.J."/>
            <person name="Holland S.I."/>
            <person name="Deshpande N.P."/>
            <person name="Wong Y.K."/>
            <person name="Ertan H."/>
            <person name="Manefield M."/>
            <person name="Russell T.L."/>
            <person name="Lee M.J."/>
        </authorList>
    </citation>
    <scope>NUCLEOTIDE SEQUENCE [LARGE SCALE GENOMIC DNA]</scope>
    <source>
        <strain evidence="7 8">DCMF</strain>
    </source>
</reference>
<evidence type="ECO:0000256" key="4">
    <source>
        <dbReference type="ARBA" id="ARBA00022643"/>
    </source>
</evidence>
<feature type="domain" description="Nitroreductase" evidence="6">
    <location>
        <begin position="7"/>
        <end position="162"/>
    </location>
</feature>
<evidence type="ECO:0000256" key="5">
    <source>
        <dbReference type="ARBA" id="ARBA00023002"/>
    </source>
</evidence>
<protein>
    <submittedName>
        <fullName evidence="7">Nitroreductase</fullName>
    </submittedName>
</protein>
<evidence type="ECO:0000313" key="7">
    <source>
        <dbReference type="EMBL" id="ATW26355.1"/>
    </source>
</evidence>
<dbReference type="GO" id="GO:0016491">
    <property type="term" value="F:oxidoreductase activity"/>
    <property type="evidence" value="ECO:0007669"/>
    <property type="project" value="UniProtKB-KW"/>
</dbReference>
<proteinExistence type="inferred from homology"/>
<dbReference type="PANTHER" id="PTHR43673">
    <property type="entry name" value="NAD(P)H NITROREDUCTASE YDGI-RELATED"/>
    <property type="match status" value="1"/>
</dbReference>
<evidence type="ECO:0000256" key="3">
    <source>
        <dbReference type="ARBA" id="ARBA00022630"/>
    </source>
</evidence>
<dbReference type="KEGG" id="fwa:DCMF_17725"/>
<dbReference type="OrthoDB" id="9783470at2"/>
<dbReference type="AlphaFoldDB" id="A0A3G1KVV6"/>
<dbReference type="Gene3D" id="3.40.109.10">
    <property type="entry name" value="NADH Oxidase"/>
    <property type="match status" value="1"/>
</dbReference>
<comment type="cofactor">
    <cofactor evidence="1">
        <name>FMN</name>
        <dbReference type="ChEBI" id="CHEBI:58210"/>
    </cofactor>
</comment>
<evidence type="ECO:0000256" key="1">
    <source>
        <dbReference type="ARBA" id="ARBA00001917"/>
    </source>
</evidence>
<name>A0A3G1KVV6_FORW1</name>
<dbReference type="RefSeq" id="WP_148135657.1">
    <property type="nucleotide sequence ID" value="NZ_CP017634.1"/>
</dbReference>
<dbReference type="PANTHER" id="PTHR43673:SF2">
    <property type="entry name" value="NITROREDUCTASE"/>
    <property type="match status" value="1"/>
</dbReference>
<gene>
    <name evidence="7" type="ORF">DCMF_17725</name>
</gene>
<evidence type="ECO:0000313" key="8">
    <source>
        <dbReference type="Proteomes" id="UP000323521"/>
    </source>
</evidence>
<evidence type="ECO:0000259" key="6">
    <source>
        <dbReference type="Pfam" id="PF00881"/>
    </source>
</evidence>
<dbReference type="SUPFAM" id="SSF55469">
    <property type="entry name" value="FMN-dependent nitroreductase-like"/>
    <property type="match status" value="1"/>
</dbReference>
<keyword evidence="4" id="KW-0288">FMN</keyword>
<dbReference type="Proteomes" id="UP000323521">
    <property type="component" value="Chromosome"/>
</dbReference>
<organism evidence="7 8">
    <name type="scientific">Formimonas warabiya</name>
    <dbReference type="NCBI Taxonomy" id="1761012"/>
    <lineage>
        <taxon>Bacteria</taxon>
        <taxon>Bacillati</taxon>
        <taxon>Bacillota</taxon>
        <taxon>Clostridia</taxon>
        <taxon>Eubacteriales</taxon>
        <taxon>Peptococcaceae</taxon>
        <taxon>Candidatus Formimonas</taxon>
    </lineage>
</organism>
<dbReference type="InterPro" id="IPR000415">
    <property type="entry name" value="Nitroreductase-like"/>
</dbReference>
<keyword evidence="5" id="KW-0560">Oxidoreductase</keyword>
<accession>A0A3G1KVV6</accession>
<dbReference type="EMBL" id="CP017634">
    <property type="protein sequence ID" value="ATW26355.1"/>
    <property type="molecule type" value="Genomic_DNA"/>
</dbReference>